<gene>
    <name evidence="2" type="ORF">FIBSPDRAFT_956430</name>
</gene>
<feature type="region of interest" description="Disordered" evidence="1">
    <location>
        <begin position="236"/>
        <end position="260"/>
    </location>
</feature>
<dbReference type="AlphaFoldDB" id="A0A166GXE1"/>
<dbReference type="Proteomes" id="UP000076532">
    <property type="component" value="Unassembled WGS sequence"/>
</dbReference>
<keyword evidence="3" id="KW-1185">Reference proteome</keyword>
<name>A0A166GXE1_9AGAM</name>
<sequence length="394" mass="42881">MKSLTTTYSPSACQTLRTAQGGYPGIAALPDGTTNEARLISQCDAADRAFLRTGMASDGAHVADEEDHPLLQSFRRENPGSSGERLRKDFLLLLRQDLYDVATAMDRLSGGATLIMQTGNTHAKIINIPENNFAQVYFTLRWMERLSSSAHEPLSNIVSTFINSVQVPVIAQQRAQLGDDDASENVKGHTHTPSSLVPATMTLNAHPCSPWRGGLRGRKPHANTLVLPHLRIISISDSDDSDTEENGAIPSTPSRPPSNMKCVDAASLAGVTRDLKRYASPYPFLSKATPTLSTPLPTSSAISAGSNLVSPPATSYYTRFSPIIPSGPSSERWLAENQWPPRFTNVLREVAEDNSLGKWADVLVEKHNVDRESAGAMVKCLLEDFERQSLPPTY</sequence>
<dbReference type="OrthoDB" id="2690792at2759"/>
<organism evidence="2 3">
    <name type="scientific">Athelia psychrophila</name>
    <dbReference type="NCBI Taxonomy" id="1759441"/>
    <lineage>
        <taxon>Eukaryota</taxon>
        <taxon>Fungi</taxon>
        <taxon>Dikarya</taxon>
        <taxon>Basidiomycota</taxon>
        <taxon>Agaricomycotina</taxon>
        <taxon>Agaricomycetes</taxon>
        <taxon>Agaricomycetidae</taxon>
        <taxon>Atheliales</taxon>
        <taxon>Atheliaceae</taxon>
        <taxon>Athelia</taxon>
    </lineage>
</organism>
<dbReference type="EMBL" id="KV417574">
    <property type="protein sequence ID" value="KZP18259.1"/>
    <property type="molecule type" value="Genomic_DNA"/>
</dbReference>
<reference evidence="2 3" key="1">
    <citation type="journal article" date="2016" name="Mol. Biol. Evol.">
        <title>Comparative Genomics of Early-Diverging Mushroom-Forming Fungi Provides Insights into the Origins of Lignocellulose Decay Capabilities.</title>
        <authorList>
            <person name="Nagy L.G."/>
            <person name="Riley R."/>
            <person name="Tritt A."/>
            <person name="Adam C."/>
            <person name="Daum C."/>
            <person name="Floudas D."/>
            <person name="Sun H."/>
            <person name="Yadav J.S."/>
            <person name="Pangilinan J."/>
            <person name="Larsson K.H."/>
            <person name="Matsuura K."/>
            <person name="Barry K."/>
            <person name="Labutti K."/>
            <person name="Kuo R."/>
            <person name="Ohm R.A."/>
            <person name="Bhattacharya S.S."/>
            <person name="Shirouzu T."/>
            <person name="Yoshinaga Y."/>
            <person name="Martin F.M."/>
            <person name="Grigoriev I.V."/>
            <person name="Hibbett D.S."/>
        </authorList>
    </citation>
    <scope>NUCLEOTIDE SEQUENCE [LARGE SCALE GENOMIC DNA]</scope>
    <source>
        <strain evidence="2 3">CBS 109695</strain>
    </source>
</reference>
<proteinExistence type="predicted"/>
<evidence type="ECO:0000313" key="2">
    <source>
        <dbReference type="EMBL" id="KZP18259.1"/>
    </source>
</evidence>
<protein>
    <submittedName>
        <fullName evidence="2">Uncharacterized protein</fullName>
    </submittedName>
</protein>
<evidence type="ECO:0000313" key="3">
    <source>
        <dbReference type="Proteomes" id="UP000076532"/>
    </source>
</evidence>
<accession>A0A166GXE1</accession>
<dbReference type="STRING" id="436010.A0A166GXE1"/>
<evidence type="ECO:0000256" key="1">
    <source>
        <dbReference type="SAM" id="MobiDB-lite"/>
    </source>
</evidence>